<keyword evidence="5 6" id="KW-0378">Hydrolase</keyword>
<organism evidence="8 9">
    <name type="scientific">Shewanella eurypsychrophilus</name>
    <dbReference type="NCBI Taxonomy" id="2593656"/>
    <lineage>
        <taxon>Bacteria</taxon>
        <taxon>Pseudomonadati</taxon>
        <taxon>Pseudomonadota</taxon>
        <taxon>Gammaproteobacteria</taxon>
        <taxon>Alteromonadales</taxon>
        <taxon>Shewanellaceae</taxon>
        <taxon>Shewanella</taxon>
    </lineage>
</organism>
<dbReference type="PROSITE" id="PS51462">
    <property type="entry name" value="NUDIX"/>
    <property type="match status" value="1"/>
</dbReference>
<protein>
    <recommendedName>
        <fullName evidence="4 6">Phosphatase NudJ</fullName>
        <ecNumber evidence="6">3.6.1.-</ecNumber>
    </recommendedName>
</protein>
<name>A0ABX6V986_9GAMM</name>
<evidence type="ECO:0000313" key="8">
    <source>
        <dbReference type="EMBL" id="QPG58410.1"/>
    </source>
</evidence>
<dbReference type="InterPro" id="IPR033713">
    <property type="entry name" value="NudJ"/>
</dbReference>
<evidence type="ECO:0000259" key="7">
    <source>
        <dbReference type="PROSITE" id="PS51462"/>
    </source>
</evidence>
<dbReference type="PANTHER" id="PTHR43222:SF11">
    <property type="entry name" value="PHOSPHATASE NUDJ"/>
    <property type="match status" value="1"/>
</dbReference>
<accession>A0ABX6V986</accession>
<dbReference type="InterPro" id="IPR015797">
    <property type="entry name" value="NUDIX_hydrolase-like_dom_sf"/>
</dbReference>
<keyword evidence="9" id="KW-1185">Reference proteome</keyword>
<dbReference type="GO" id="GO:0016787">
    <property type="term" value="F:hydrolase activity"/>
    <property type="evidence" value="ECO:0007669"/>
    <property type="project" value="UniProtKB-KW"/>
</dbReference>
<evidence type="ECO:0000256" key="1">
    <source>
        <dbReference type="ARBA" id="ARBA00001946"/>
    </source>
</evidence>
<dbReference type="Proteomes" id="UP000316416">
    <property type="component" value="Chromosome"/>
</dbReference>
<dbReference type="Pfam" id="PF00293">
    <property type="entry name" value="NUDIX"/>
    <property type="match status" value="1"/>
</dbReference>
<keyword evidence="6" id="KW-0460">Magnesium</keyword>
<gene>
    <name evidence="6" type="primary">nudJ</name>
    <name evidence="8" type="ORF">FM038_013900</name>
</gene>
<comment type="similarity">
    <text evidence="2 6">Belongs to the Nudix hydrolase family. NudJ subfamily.</text>
</comment>
<evidence type="ECO:0000313" key="9">
    <source>
        <dbReference type="Proteomes" id="UP000316416"/>
    </source>
</evidence>
<comment type="subunit">
    <text evidence="3 6">Monomer.</text>
</comment>
<dbReference type="SUPFAM" id="SSF55811">
    <property type="entry name" value="Nudix"/>
    <property type="match status" value="1"/>
</dbReference>
<feature type="domain" description="Nudix hydrolase" evidence="7">
    <location>
        <begin position="4"/>
        <end position="135"/>
    </location>
</feature>
<dbReference type="PANTHER" id="PTHR43222">
    <property type="entry name" value="NUDIX HYDROLASE 23"/>
    <property type="match status" value="1"/>
</dbReference>
<evidence type="ECO:0000256" key="3">
    <source>
        <dbReference type="ARBA" id="ARBA00011245"/>
    </source>
</evidence>
<dbReference type="EMBL" id="CP045503">
    <property type="protein sequence ID" value="QPG58410.1"/>
    <property type="molecule type" value="Genomic_DNA"/>
</dbReference>
<sequence length="158" mass="17880">MTERYKPNVTVVCIIESQGKFLIVEELIDGEERFNQPAGHLELGESMVAACQREVLEETGLSITPQGLTGIYQFSASDTLTFLRFTFYVTVKHCEIARPKDPVIKATHWLSYDEISALSNQLRSPLVLSCLEDFLNKTHYPLELLNSEHLMLAPKHNA</sequence>
<dbReference type="Gene3D" id="3.90.79.10">
    <property type="entry name" value="Nucleoside Triphosphate Pyrophosphohydrolase"/>
    <property type="match status" value="1"/>
</dbReference>
<proteinExistence type="inferred from homology"/>
<evidence type="ECO:0000256" key="5">
    <source>
        <dbReference type="ARBA" id="ARBA00022801"/>
    </source>
</evidence>
<dbReference type="PROSITE" id="PS00893">
    <property type="entry name" value="NUDIX_BOX"/>
    <property type="match status" value="1"/>
</dbReference>
<evidence type="ECO:0000256" key="2">
    <source>
        <dbReference type="ARBA" id="ARBA00007608"/>
    </source>
</evidence>
<comment type="cofactor">
    <cofactor evidence="1 6">
        <name>Mg(2+)</name>
        <dbReference type="ChEBI" id="CHEBI:18420"/>
    </cofactor>
</comment>
<dbReference type="InterPro" id="IPR000086">
    <property type="entry name" value="NUDIX_hydrolase_dom"/>
</dbReference>
<dbReference type="InterPro" id="IPR020084">
    <property type="entry name" value="NUDIX_hydrolase_CS"/>
</dbReference>
<dbReference type="RefSeq" id="WP_142871074.1">
    <property type="nucleotide sequence ID" value="NZ_CP045503.2"/>
</dbReference>
<evidence type="ECO:0000256" key="4">
    <source>
        <dbReference type="ARBA" id="ARBA00015552"/>
    </source>
</evidence>
<dbReference type="EC" id="3.6.1.-" evidence="6"/>
<dbReference type="CDD" id="cd03675">
    <property type="entry name" value="NUDIX_Hydrolase"/>
    <property type="match status" value="1"/>
</dbReference>
<reference evidence="8" key="1">
    <citation type="submission" date="2021-07" db="EMBL/GenBank/DDBJ databases">
        <title>Shewanella sp. YLB-07 whole genome sequence.</title>
        <authorList>
            <person name="Yu L."/>
        </authorList>
    </citation>
    <scope>NUCLEOTIDE SEQUENCE</scope>
    <source>
        <strain evidence="8">YLB-08</strain>
    </source>
</reference>
<evidence type="ECO:0000256" key="6">
    <source>
        <dbReference type="RuleBase" id="RU364043"/>
    </source>
</evidence>